<evidence type="ECO:0000256" key="1">
    <source>
        <dbReference type="ARBA" id="ARBA00001947"/>
    </source>
</evidence>
<proteinExistence type="inferred from homology"/>
<dbReference type="GO" id="GO:0008198">
    <property type="term" value="F:ferrous iron binding"/>
    <property type="evidence" value="ECO:0007669"/>
    <property type="project" value="InterPro"/>
</dbReference>
<dbReference type="RefSeq" id="WP_119593068.1">
    <property type="nucleotide sequence ID" value="NZ_QXFM01000103.1"/>
</dbReference>
<dbReference type="EMBL" id="QXFM01000103">
    <property type="protein sequence ID" value="RIV84786.1"/>
    <property type="molecule type" value="Genomic_DNA"/>
</dbReference>
<evidence type="ECO:0000256" key="5">
    <source>
        <dbReference type="ARBA" id="ARBA00023002"/>
    </source>
</evidence>
<gene>
    <name evidence="7" type="ORF">D2V17_11560</name>
</gene>
<dbReference type="InterPro" id="IPR004183">
    <property type="entry name" value="Xdiol_dOase_suB"/>
</dbReference>
<evidence type="ECO:0000256" key="2">
    <source>
        <dbReference type="ARBA" id="ARBA00007581"/>
    </source>
</evidence>
<dbReference type="Proteomes" id="UP000265366">
    <property type="component" value="Unassembled WGS sequence"/>
</dbReference>
<dbReference type="PIRSF" id="PIRSF006157">
    <property type="entry name" value="Doxgns_DODA"/>
    <property type="match status" value="1"/>
</dbReference>
<evidence type="ECO:0000259" key="6">
    <source>
        <dbReference type="Pfam" id="PF02900"/>
    </source>
</evidence>
<dbReference type="CDD" id="cd07363">
    <property type="entry name" value="45_DOPA_Dioxygenase"/>
    <property type="match status" value="1"/>
</dbReference>
<comment type="cofactor">
    <cofactor evidence="1">
        <name>Zn(2+)</name>
        <dbReference type="ChEBI" id="CHEBI:29105"/>
    </cofactor>
</comment>
<feature type="domain" description="Extradiol ring-cleavage dioxygenase class III enzyme subunit B" evidence="6">
    <location>
        <begin position="14"/>
        <end position="251"/>
    </location>
</feature>
<keyword evidence="4" id="KW-0862">Zinc</keyword>
<evidence type="ECO:0000256" key="4">
    <source>
        <dbReference type="ARBA" id="ARBA00022833"/>
    </source>
</evidence>
<dbReference type="OrthoDB" id="9790889at2"/>
<keyword evidence="8" id="KW-1185">Reference proteome</keyword>
<dbReference type="Pfam" id="PF02900">
    <property type="entry name" value="LigB"/>
    <property type="match status" value="1"/>
</dbReference>
<organism evidence="7 8">
    <name type="scientific">Aurantiacibacter xanthus</name>
    <dbReference type="NCBI Taxonomy" id="1784712"/>
    <lineage>
        <taxon>Bacteria</taxon>
        <taxon>Pseudomonadati</taxon>
        <taxon>Pseudomonadota</taxon>
        <taxon>Alphaproteobacteria</taxon>
        <taxon>Sphingomonadales</taxon>
        <taxon>Erythrobacteraceae</taxon>
        <taxon>Aurantiacibacter</taxon>
    </lineage>
</organism>
<reference evidence="7 8" key="1">
    <citation type="submission" date="2018-08" db="EMBL/GenBank/DDBJ databases">
        <title>Erythrobacter zhengii sp.nov., a bacterium isolated from deep-sea sediment.</title>
        <authorList>
            <person name="Fang C."/>
            <person name="Wu Y.-H."/>
            <person name="Sun C."/>
            <person name="Wang H."/>
            <person name="Cheng H."/>
            <person name="Meng F.-X."/>
            <person name="Wang C.-S."/>
            <person name="Xu X.-W."/>
        </authorList>
    </citation>
    <scope>NUCLEOTIDE SEQUENCE [LARGE SCALE GENOMIC DNA]</scope>
    <source>
        <strain evidence="7 8">CCTCC AB 2015396</strain>
    </source>
</reference>
<name>A0A3A1P2W5_9SPHN</name>
<evidence type="ECO:0000313" key="7">
    <source>
        <dbReference type="EMBL" id="RIV84786.1"/>
    </source>
</evidence>
<dbReference type="PANTHER" id="PTHR30096">
    <property type="entry name" value="4,5-DOPA DIOXYGENASE EXTRADIOL-LIKE PROTEIN"/>
    <property type="match status" value="1"/>
</dbReference>
<dbReference type="PANTHER" id="PTHR30096:SF0">
    <property type="entry name" value="4,5-DOPA DIOXYGENASE EXTRADIOL-LIKE PROTEIN"/>
    <property type="match status" value="1"/>
</dbReference>
<protein>
    <submittedName>
        <fullName evidence="7">Dioxygenase</fullName>
    </submittedName>
</protein>
<dbReference type="SUPFAM" id="SSF53213">
    <property type="entry name" value="LigB-like"/>
    <property type="match status" value="1"/>
</dbReference>
<accession>A0A3A1P2W5</accession>
<dbReference type="AlphaFoldDB" id="A0A3A1P2W5"/>
<evidence type="ECO:0000313" key="8">
    <source>
        <dbReference type="Proteomes" id="UP000265366"/>
    </source>
</evidence>
<dbReference type="GO" id="GO:0016702">
    <property type="term" value="F:oxidoreductase activity, acting on single donors with incorporation of molecular oxygen, incorporation of two atoms of oxygen"/>
    <property type="evidence" value="ECO:0007669"/>
    <property type="project" value="UniProtKB-ARBA"/>
</dbReference>
<keyword evidence="3" id="KW-0479">Metal-binding</keyword>
<evidence type="ECO:0000256" key="3">
    <source>
        <dbReference type="ARBA" id="ARBA00022723"/>
    </source>
</evidence>
<sequence>MPTAQTLATLPTYYLSHGGGPWPWMETGGAYDVLDASLKALRAELKERPRAVLVVTAHWEAPVFTFSSGAQPGMIYDYYNFPPHTYEITYPAPGLPSLAEQAAALLSNGGMASATDADRGFDHGTFSLMQAIWPEAQMPIVQMSIRADYDPAAHIEAGRLLAPLREEGVVIIGSGLSFHNLRALGPVGRDVSLAFDGWLQESLLNMDGEERVKRLLDWERAPAARAVHPREDHLMPLHVALGAAETDEAALSYHEDAFMGGIAASSFRFGPPPA</sequence>
<comment type="caution">
    <text evidence="7">The sequence shown here is derived from an EMBL/GenBank/DDBJ whole genome shotgun (WGS) entry which is preliminary data.</text>
</comment>
<dbReference type="Gene3D" id="3.40.830.10">
    <property type="entry name" value="LigB-like"/>
    <property type="match status" value="1"/>
</dbReference>
<dbReference type="GO" id="GO:0008270">
    <property type="term" value="F:zinc ion binding"/>
    <property type="evidence" value="ECO:0007669"/>
    <property type="project" value="InterPro"/>
</dbReference>
<keyword evidence="5" id="KW-0560">Oxidoreductase</keyword>
<dbReference type="InterPro" id="IPR014436">
    <property type="entry name" value="Extradiol_dOase_DODA"/>
</dbReference>
<comment type="similarity">
    <text evidence="2">Belongs to the DODA-type extradiol aromatic ring-opening dioxygenase family.</text>
</comment>
<keyword evidence="7" id="KW-0223">Dioxygenase</keyword>